<dbReference type="InterPro" id="IPR039420">
    <property type="entry name" value="WalR-like"/>
</dbReference>
<dbReference type="SUPFAM" id="SSF52172">
    <property type="entry name" value="CheY-like"/>
    <property type="match status" value="1"/>
</dbReference>
<feature type="domain" description="OmpR/PhoB-type" evidence="5">
    <location>
        <begin position="123"/>
        <end position="223"/>
    </location>
</feature>
<dbReference type="Pfam" id="PF00072">
    <property type="entry name" value="Response_reg"/>
    <property type="match status" value="1"/>
</dbReference>
<evidence type="ECO:0000256" key="2">
    <source>
        <dbReference type="PROSITE-ProRule" id="PRU00169"/>
    </source>
</evidence>
<comment type="caution">
    <text evidence="6">The sequence shown here is derived from an EMBL/GenBank/DDBJ whole genome shotgun (WGS) entry which is preliminary data.</text>
</comment>
<dbReference type="InterPro" id="IPR036388">
    <property type="entry name" value="WH-like_DNA-bd_sf"/>
</dbReference>
<dbReference type="PANTHER" id="PTHR48111:SF6">
    <property type="entry name" value="TRANSCRIPTIONAL REGULATORY PROTEIN CREB"/>
    <property type="match status" value="1"/>
</dbReference>
<dbReference type="EMBL" id="JAVDVW010000001">
    <property type="protein sequence ID" value="MDR7099373.1"/>
    <property type="molecule type" value="Genomic_DNA"/>
</dbReference>
<evidence type="ECO:0000259" key="4">
    <source>
        <dbReference type="PROSITE" id="PS50110"/>
    </source>
</evidence>
<dbReference type="InterPro" id="IPR001789">
    <property type="entry name" value="Sig_transdc_resp-reg_receiver"/>
</dbReference>
<dbReference type="NCBIfam" id="NF008296">
    <property type="entry name" value="PRK11083.1"/>
    <property type="match status" value="1"/>
</dbReference>
<sequence length="224" mass="24845">MPRILLVEDEPAIAQTVLYALRTEGFEARHCLTGGEAMRAVREQGFDLALLDVGLPDIGGFALCRELRRQRDLPVIFLTAHDAEAERILGLEIGADDYVTKPFSPRELVARVRVVLRRGHGGSAFGASAHGFEHDAEGHRIRYQGRLLDLTRYEYGLLAALLQRPGAVLSRAQLMDRVWGDALDSGDRTIDTHIKTLRAKLRMVAPEADPIRTHRGLGYSLESA</sequence>
<dbReference type="Proteomes" id="UP001267878">
    <property type="component" value="Unassembled WGS sequence"/>
</dbReference>
<dbReference type="InterPro" id="IPR011006">
    <property type="entry name" value="CheY-like_superfamily"/>
</dbReference>
<name>A0ABU1VQH9_9GAMM</name>
<gene>
    <name evidence="6" type="ORF">J2X04_001720</name>
</gene>
<dbReference type="CDD" id="cd00383">
    <property type="entry name" value="trans_reg_C"/>
    <property type="match status" value="1"/>
</dbReference>
<dbReference type="InterPro" id="IPR016032">
    <property type="entry name" value="Sig_transdc_resp-reg_C-effctor"/>
</dbReference>
<keyword evidence="7" id="KW-1185">Reference proteome</keyword>
<dbReference type="RefSeq" id="WP_310053575.1">
    <property type="nucleotide sequence ID" value="NZ_JAVDVW010000001.1"/>
</dbReference>
<dbReference type="PANTHER" id="PTHR48111">
    <property type="entry name" value="REGULATOR OF RPOS"/>
    <property type="match status" value="1"/>
</dbReference>
<organism evidence="6 7">
    <name type="scientific">Agrilutibacter niabensis</name>
    <dbReference type="NCBI Taxonomy" id="380628"/>
    <lineage>
        <taxon>Bacteria</taxon>
        <taxon>Pseudomonadati</taxon>
        <taxon>Pseudomonadota</taxon>
        <taxon>Gammaproteobacteria</taxon>
        <taxon>Lysobacterales</taxon>
        <taxon>Lysobacteraceae</taxon>
        <taxon>Agrilutibacter</taxon>
    </lineage>
</organism>
<keyword evidence="1 3" id="KW-0238">DNA-binding</keyword>
<accession>A0ABU1VQH9</accession>
<reference evidence="6 7" key="1">
    <citation type="submission" date="2023-07" db="EMBL/GenBank/DDBJ databases">
        <title>Sorghum-associated microbial communities from plants grown in Nebraska, USA.</title>
        <authorList>
            <person name="Schachtman D."/>
        </authorList>
    </citation>
    <scope>NUCLEOTIDE SEQUENCE [LARGE SCALE GENOMIC DNA]</scope>
    <source>
        <strain evidence="6 7">BE187</strain>
    </source>
</reference>
<dbReference type="Gene3D" id="3.40.50.2300">
    <property type="match status" value="1"/>
</dbReference>
<feature type="domain" description="Response regulatory" evidence="4">
    <location>
        <begin position="3"/>
        <end position="116"/>
    </location>
</feature>
<dbReference type="SMART" id="SM00862">
    <property type="entry name" value="Trans_reg_C"/>
    <property type="match status" value="1"/>
</dbReference>
<proteinExistence type="predicted"/>
<dbReference type="PROSITE" id="PS50110">
    <property type="entry name" value="RESPONSE_REGULATORY"/>
    <property type="match status" value="1"/>
</dbReference>
<keyword evidence="2" id="KW-0597">Phosphoprotein</keyword>
<dbReference type="SUPFAM" id="SSF46894">
    <property type="entry name" value="C-terminal effector domain of the bipartite response regulators"/>
    <property type="match status" value="1"/>
</dbReference>
<dbReference type="CDD" id="cd17574">
    <property type="entry name" value="REC_OmpR"/>
    <property type="match status" value="1"/>
</dbReference>
<dbReference type="Pfam" id="PF00486">
    <property type="entry name" value="Trans_reg_C"/>
    <property type="match status" value="1"/>
</dbReference>
<protein>
    <submittedName>
        <fullName evidence="6">Two-component system catabolic regulation response regulator CreB</fullName>
    </submittedName>
</protein>
<evidence type="ECO:0000256" key="1">
    <source>
        <dbReference type="ARBA" id="ARBA00023125"/>
    </source>
</evidence>
<feature type="modified residue" description="4-aspartylphosphate" evidence="2">
    <location>
        <position position="52"/>
    </location>
</feature>
<dbReference type="InterPro" id="IPR001867">
    <property type="entry name" value="OmpR/PhoB-type_DNA-bd"/>
</dbReference>
<dbReference type="PROSITE" id="PS51755">
    <property type="entry name" value="OMPR_PHOB"/>
    <property type="match status" value="1"/>
</dbReference>
<feature type="DNA-binding region" description="OmpR/PhoB-type" evidence="3">
    <location>
        <begin position="123"/>
        <end position="223"/>
    </location>
</feature>
<evidence type="ECO:0000313" key="6">
    <source>
        <dbReference type="EMBL" id="MDR7099373.1"/>
    </source>
</evidence>
<evidence type="ECO:0000259" key="5">
    <source>
        <dbReference type="PROSITE" id="PS51755"/>
    </source>
</evidence>
<evidence type="ECO:0000313" key="7">
    <source>
        <dbReference type="Proteomes" id="UP001267878"/>
    </source>
</evidence>
<dbReference type="Gene3D" id="1.10.10.10">
    <property type="entry name" value="Winged helix-like DNA-binding domain superfamily/Winged helix DNA-binding domain"/>
    <property type="match status" value="1"/>
</dbReference>
<dbReference type="SMART" id="SM00448">
    <property type="entry name" value="REC"/>
    <property type="match status" value="1"/>
</dbReference>
<dbReference type="Gene3D" id="6.10.250.690">
    <property type="match status" value="1"/>
</dbReference>
<evidence type="ECO:0000256" key="3">
    <source>
        <dbReference type="PROSITE-ProRule" id="PRU01091"/>
    </source>
</evidence>